<dbReference type="InParanoid" id="A0A259U002"/>
<dbReference type="PANTHER" id="PTHR48098:SF3">
    <property type="entry name" value="IRON(III) ENTEROBACTIN ESTERASE"/>
    <property type="match status" value="1"/>
</dbReference>
<evidence type="ECO:0000313" key="2">
    <source>
        <dbReference type="EMBL" id="OZC03144.1"/>
    </source>
</evidence>
<proteinExistence type="predicted"/>
<dbReference type="AlphaFoldDB" id="A0A259U002"/>
<feature type="chain" id="PRO_5013283130" description="Esterase" evidence="1">
    <location>
        <begin position="19"/>
        <end position="496"/>
    </location>
</feature>
<dbReference type="OrthoDB" id="9803578at2"/>
<dbReference type="InterPro" id="IPR000801">
    <property type="entry name" value="Esterase-like"/>
</dbReference>
<dbReference type="Proteomes" id="UP000216446">
    <property type="component" value="Unassembled WGS sequence"/>
</dbReference>
<organism evidence="2 3">
    <name type="scientific">Rubricoccus marinus</name>
    <dbReference type="NCBI Taxonomy" id="716817"/>
    <lineage>
        <taxon>Bacteria</taxon>
        <taxon>Pseudomonadati</taxon>
        <taxon>Rhodothermota</taxon>
        <taxon>Rhodothermia</taxon>
        <taxon>Rhodothermales</taxon>
        <taxon>Rubricoccaceae</taxon>
        <taxon>Rubricoccus</taxon>
    </lineage>
</organism>
<accession>A0A259U002</accession>
<dbReference type="InterPro" id="IPR013783">
    <property type="entry name" value="Ig-like_fold"/>
</dbReference>
<dbReference type="Gene3D" id="2.60.40.10">
    <property type="entry name" value="Immunoglobulins"/>
    <property type="match status" value="1"/>
</dbReference>
<evidence type="ECO:0000313" key="3">
    <source>
        <dbReference type="Proteomes" id="UP000216446"/>
    </source>
</evidence>
<comment type="caution">
    <text evidence="2">The sequence shown here is derived from an EMBL/GenBank/DDBJ whole genome shotgun (WGS) entry which is preliminary data.</text>
</comment>
<dbReference type="RefSeq" id="WP_094548189.1">
    <property type="nucleotide sequence ID" value="NZ_MQWB01000001.1"/>
</dbReference>
<evidence type="ECO:0000256" key="1">
    <source>
        <dbReference type="SAM" id="SignalP"/>
    </source>
</evidence>
<dbReference type="SUPFAM" id="SSF53474">
    <property type="entry name" value="alpha/beta-Hydrolases"/>
    <property type="match status" value="1"/>
</dbReference>
<dbReference type="PANTHER" id="PTHR48098">
    <property type="entry name" value="ENTEROCHELIN ESTERASE-RELATED"/>
    <property type="match status" value="1"/>
</dbReference>
<dbReference type="Pfam" id="PF00756">
    <property type="entry name" value="Esterase"/>
    <property type="match status" value="1"/>
</dbReference>
<keyword evidence="3" id="KW-1185">Reference proteome</keyword>
<dbReference type="InterPro" id="IPR014756">
    <property type="entry name" value="Ig_E-set"/>
</dbReference>
<dbReference type="InterPro" id="IPR029058">
    <property type="entry name" value="AB_hydrolase_fold"/>
</dbReference>
<feature type="signal peptide" evidence="1">
    <location>
        <begin position="1"/>
        <end position="18"/>
    </location>
</feature>
<reference evidence="2 3" key="1">
    <citation type="submission" date="2016-11" db="EMBL/GenBank/DDBJ databases">
        <title>Study of marine rhodopsin-containing bacteria.</title>
        <authorList>
            <person name="Yoshizawa S."/>
            <person name="Kumagai Y."/>
            <person name="Kogure K."/>
        </authorList>
    </citation>
    <scope>NUCLEOTIDE SEQUENCE [LARGE SCALE GENOMIC DNA]</scope>
    <source>
        <strain evidence="2 3">SG-29</strain>
    </source>
</reference>
<protein>
    <recommendedName>
        <fullName evidence="4">Esterase</fullName>
    </recommendedName>
</protein>
<gene>
    <name evidence="2" type="ORF">BSZ36_09260</name>
</gene>
<dbReference type="InterPro" id="IPR050583">
    <property type="entry name" value="Mycobacterial_A85_antigen"/>
</dbReference>
<dbReference type="SUPFAM" id="SSF81296">
    <property type="entry name" value="E set domains"/>
    <property type="match status" value="1"/>
</dbReference>
<evidence type="ECO:0008006" key="4">
    <source>
        <dbReference type="Google" id="ProtNLM"/>
    </source>
</evidence>
<dbReference type="Gene3D" id="3.40.50.1820">
    <property type="entry name" value="alpha/beta hydrolase"/>
    <property type="match status" value="1"/>
</dbReference>
<sequence length="496" mass="53262">MLWRSVFFALVLASGVSAQPQTVGETLQQIETASAIEDDAERRVALDAIWSGLRTAGQIPAASGDSALFLWRGNASGVSVAGDHTGWNATAAPLARIGRGDVWARLERFPANARLDYKLVVGSNWILDPNNPNQQWSGFGPNSELRMPAWEFPQETVPEPGVARGSLSTAVTMQSVAYGAPVVYRVYTPANVDVLSDLPVIYVTDGHEYADDRLGALRIVLDNLVARGDVEPAIVVFIDPRLNGQNRRQDQYVQNAGFADFVATELVPAVDAAYPTRTDRESRVILGTSLGGVFSTYLGLQYPGVFGKLAIQSPAFWVSESAQWWTGPSLYSLMAASGETWDVHMTTGTINDTESGARRMRSAMEARGVPLTYREVPEGHSWGNWRALLDDMLRALLPASGSTSGEATPESAPAAALPFRAFPNPAQAFVTFEVPGATAPVRIACADSLGREVLAVWTAARGHAVRVPTRALASGVYACTATSGEVRAARMLTIAR</sequence>
<keyword evidence="1" id="KW-0732">Signal</keyword>
<dbReference type="EMBL" id="MQWB01000001">
    <property type="protein sequence ID" value="OZC03144.1"/>
    <property type="molecule type" value="Genomic_DNA"/>
</dbReference>
<name>A0A259U002_9BACT</name>